<dbReference type="GO" id="GO:0008556">
    <property type="term" value="F:P-type potassium transmembrane transporter activity"/>
    <property type="evidence" value="ECO:0007669"/>
    <property type="project" value="InterPro"/>
</dbReference>
<dbReference type="Pfam" id="PF09604">
    <property type="entry name" value="Potass_KdpF"/>
    <property type="match status" value="1"/>
</dbReference>
<protein>
    <submittedName>
        <fullName evidence="2">K+-transporting ATPase subunit F</fullName>
    </submittedName>
</protein>
<keyword evidence="1" id="KW-0472">Membrane</keyword>
<feature type="transmembrane region" description="Helical" evidence="1">
    <location>
        <begin position="41"/>
        <end position="60"/>
    </location>
</feature>
<keyword evidence="1" id="KW-1133">Transmembrane helix</keyword>
<dbReference type="STRING" id="1838280.A6M21_03900"/>
<accession>A0A1B7LI51</accession>
<evidence type="ECO:0000313" key="2">
    <source>
        <dbReference type="EMBL" id="OAT86078.1"/>
    </source>
</evidence>
<proteinExistence type="predicted"/>
<name>A0A1B7LI51_9FIRM</name>
<sequence length="65" mass="7420">MTAAAAVFFPFPAPARACFAYFLLAEEYLTFRRLDEMNWQFGAGLLLGLALMAYLFYALIKPEKF</sequence>
<dbReference type="NCBIfam" id="TIGR02115">
    <property type="entry name" value="potass_kdpF"/>
    <property type="match status" value="1"/>
</dbReference>
<dbReference type="Proteomes" id="UP000078532">
    <property type="component" value="Unassembled WGS sequence"/>
</dbReference>
<reference evidence="2 3" key="1">
    <citation type="submission" date="2016-04" db="EMBL/GenBank/DDBJ databases">
        <authorList>
            <person name="Evans L.H."/>
            <person name="Alamgir A."/>
            <person name="Owens N."/>
            <person name="Weber N.D."/>
            <person name="Virtaneva K."/>
            <person name="Barbian K."/>
            <person name="Babar A."/>
            <person name="Rosenke K."/>
        </authorList>
    </citation>
    <scope>NUCLEOTIDE SEQUENCE [LARGE SCALE GENOMIC DNA]</scope>
    <source>
        <strain evidence="2 3">LMa1</strain>
    </source>
</reference>
<dbReference type="GO" id="GO:0005886">
    <property type="term" value="C:plasma membrane"/>
    <property type="evidence" value="ECO:0007669"/>
    <property type="project" value="InterPro"/>
</dbReference>
<organism evidence="2 3">
    <name type="scientific">Desulfotomaculum copahuensis</name>
    <dbReference type="NCBI Taxonomy" id="1838280"/>
    <lineage>
        <taxon>Bacteria</taxon>
        <taxon>Bacillati</taxon>
        <taxon>Bacillota</taxon>
        <taxon>Clostridia</taxon>
        <taxon>Eubacteriales</taxon>
        <taxon>Desulfotomaculaceae</taxon>
        <taxon>Desulfotomaculum</taxon>
    </lineage>
</organism>
<gene>
    <name evidence="2" type="ORF">A6M21_03900</name>
</gene>
<dbReference type="InterPro" id="IPR011726">
    <property type="entry name" value="KdpF"/>
</dbReference>
<comment type="caution">
    <text evidence="2">The sequence shown here is derived from an EMBL/GenBank/DDBJ whole genome shotgun (WGS) entry which is preliminary data.</text>
</comment>
<keyword evidence="1" id="KW-0812">Transmembrane</keyword>
<evidence type="ECO:0000256" key="1">
    <source>
        <dbReference type="SAM" id="Phobius"/>
    </source>
</evidence>
<evidence type="ECO:0000313" key="3">
    <source>
        <dbReference type="Proteomes" id="UP000078532"/>
    </source>
</evidence>
<dbReference type="AlphaFoldDB" id="A0A1B7LI51"/>
<keyword evidence="3" id="KW-1185">Reference proteome</keyword>
<dbReference type="EMBL" id="LYVF01000040">
    <property type="protein sequence ID" value="OAT86078.1"/>
    <property type="molecule type" value="Genomic_DNA"/>
</dbReference>